<comment type="caution">
    <text evidence="3">The sequence shown here is derived from an EMBL/GenBank/DDBJ whole genome shotgun (WGS) entry which is preliminary data.</text>
</comment>
<dbReference type="Proteomes" id="UP001237448">
    <property type="component" value="Unassembled WGS sequence"/>
</dbReference>
<evidence type="ECO:0000313" key="4">
    <source>
        <dbReference type="Proteomes" id="UP001237448"/>
    </source>
</evidence>
<dbReference type="SUPFAM" id="SSF53474">
    <property type="entry name" value="alpha/beta-Hydrolases"/>
    <property type="match status" value="1"/>
</dbReference>
<dbReference type="SUPFAM" id="SSF50475">
    <property type="entry name" value="FMN-binding split barrel"/>
    <property type="match status" value="1"/>
</dbReference>
<dbReference type="Gene3D" id="3.90.79.10">
    <property type="entry name" value="Nucleoside Triphosphate Pyrophosphohydrolase"/>
    <property type="match status" value="1"/>
</dbReference>
<dbReference type="RefSeq" id="WP_307421413.1">
    <property type="nucleotide sequence ID" value="NZ_JAUSVK010000001.1"/>
</dbReference>
<organism evidence="3 4">
    <name type="scientific">Labrys monachus</name>
    <dbReference type="NCBI Taxonomy" id="217067"/>
    <lineage>
        <taxon>Bacteria</taxon>
        <taxon>Pseudomonadati</taxon>
        <taxon>Pseudomonadota</taxon>
        <taxon>Alphaproteobacteria</taxon>
        <taxon>Hyphomicrobiales</taxon>
        <taxon>Xanthobacteraceae</taxon>
        <taxon>Labrys</taxon>
    </lineage>
</organism>
<dbReference type="Gene3D" id="2.30.110.10">
    <property type="entry name" value="Electron Transport, Fmn-binding Protein, Chain A"/>
    <property type="match status" value="1"/>
</dbReference>
<keyword evidence="1" id="KW-0378">Hydrolase</keyword>
<dbReference type="Pfam" id="PF01613">
    <property type="entry name" value="Flavin_Reduct"/>
    <property type="match status" value="1"/>
</dbReference>
<dbReference type="EMBL" id="JAUSVK010000001">
    <property type="protein sequence ID" value="MDQ0390277.1"/>
    <property type="molecule type" value="Genomic_DNA"/>
</dbReference>
<dbReference type="InterPro" id="IPR050266">
    <property type="entry name" value="AB_hydrolase_sf"/>
</dbReference>
<evidence type="ECO:0000259" key="2">
    <source>
        <dbReference type="SMART" id="SM00903"/>
    </source>
</evidence>
<feature type="domain" description="Flavin reductase like" evidence="2">
    <location>
        <begin position="302"/>
        <end position="445"/>
    </location>
</feature>
<dbReference type="PANTHER" id="PTHR43798">
    <property type="entry name" value="MONOACYLGLYCEROL LIPASE"/>
    <property type="match status" value="1"/>
</dbReference>
<dbReference type="SMART" id="SM00903">
    <property type="entry name" value="Flavin_Reduct"/>
    <property type="match status" value="1"/>
</dbReference>
<name>A0ABU0F6M9_9HYPH</name>
<dbReference type="InterPro" id="IPR002563">
    <property type="entry name" value="Flavin_Rdtase-like_dom"/>
</dbReference>
<dbReference type="InterPro" id="IPR000073">
    <property type="entry name" value="AB_hydrolase_1"/>
</dbReference>
<gene>
    <name evidence="3" type="ORF">J3R73_000069</name>
</gene>
<proteinExistence type="predicted"/>
<dbReference type="InterPro" id="IPR012349">
    <property type="entry name" value="Split_barrel_FMN-bd"/>
</dbReference>
<evidence type="ECO:0000256" key="1">
    <source>
        <dbReference type="ARBA" id="ARBA00022801"/>
    </source>
</evidence>
<dbReference type="Gene3D" id="3.40.50.1820">
    <property type="entry name" value="alpha/beta hydrolase"/>
    <property type="match status" value="1"/>
</dbReference>
<dbReference type="PRINTS" id="PR00111">
    <property type="entry name" value="ABHYDROLASE"/>
</dbReference>
<evidence type="ECO:0000313" key="3">
    <source>
        <dbReference type="EMBL" id="MDQ0390277.1"/>
    </source>
</evidence>
<dbReference type="InterPro" id="IPR029058">
    <property type="entry name" value="AB_hydrolase_fold"/>
</dbReference>
<protein>
    <submittedName>
        <fullName evidence="3">Flavin reductase (DIM6/NTAB) family NADH-FMN oxidoreductase RutF/pimeloyl-ACP methyl ester carboxylesterase</fullName>
    </submittedName>
</protein>
<keyword evidence="4" id="KW-1185">Reference proteome</keyword>
<dbReference type="Pfam" id="PF00561">
    <property type="entry name" value="Abhydrolase_1"/>
    <property type="match status" value="1"/>
</dbReference>
<reference evidence="3 4" key="1">
    <citation type="submission" date="2023-07" db="EMBL/GenBank/DDBJ databases">
        <title>Genomic Encyclopedia of Type Strains, Phase IV (KMG-IV): sequencing the most valuable type-strain genomes for metagenomic binning, comparative biology and taxonomic classification.</title>
        <authorList>
            <person name="Goeker M."/>
        </authorList>
    </citation>
    <scope>NUCLEOTIDE SEQUENCE [LARGE SCALE GENOMIC DNA]</scope>
    <source>
        <strain evidence="3 4">DSM 5896</strain>
    </source>
</reference>
<accession>A0ABU0F6M9</accession>
<sequence>MSAFETLHYRDRTGVPAATRFMRTGRGPAVLLVHGVGMQATVWQPQIEVLSQGYDVIALDMLGHGGSSLPPADAGLSDYADQILALLDGLGLDAVHVVGHSMGALVALEFALSHPARVLSVVAANAVFCRSPEQRQAIESRLAALDDGFDGASWDGTVRRWFGEPVPAHWQAAAAGVRHLLDAVEPVGYGRTYRLFATADEAHRDRLAGLGVPALFITADGDPNSSPQMSEAMARLAPQGEVQIVRGQRHMMSVAAPGEINRRLLAFLDRVGTAAKDRGGPAAAAGSPSQDAFDRLAFRKALGSFLTGVTVVATMAEDGAPRGFTANSFTSVSLDPPLILICIARTASSYPVFAGSGHFSVNILADTQADLSSLFATRSADKFAGAAWRRGPAGSPILDGVAAWFDCRRHEAIEAGDHVILIGEVVGFDHRPLNPLGYCRGAHVTFGLSLDKVAASGGKVRVGAILEHDDAILFIAGDDGRLDLPAGIALGTGTDPASLAGRMRHLGIEADLGFLFAVFEDPQAGAGAMSIYYRGTLKAPPDQSGALRLIRFGDIPWDRLRDYAIRSMLGRYVRERNEDVFGIYVGDAVQGTVHPLQRQV</sequence>
<dbReference type="PANTHER" id="PTHR43798:SF31">
    <property type="entry name" value="AB HYDROLASE SUPERFAMILY PROTEIN YCLE"/>
    <property type="match status" value="1"/>
</dbReference>